<feature type="compositionally biased region" description="Polar residues" evidence="1">
    <location>
        <begin position="155"/>
        <end position="174"/>
    </location>
</feature>
<dbReference type="Proteomes" id="UP000515204">
    <property type="component" value="Unplaced"/>
</dbReference>
<dbReference type="GeneID" id="106743710"/>
<dbReference type="OrthoDB" id="8190435at2759"/>
<feature type="region of interest" description="Disordered" evidence="1">
    <location>
        <begin position="109"/>
        <end position="138"/>
    </location>
</feature>
<reference evidence="3" key="1">
    <citation type="submission" date="2025-08" db="UniProtKB">
        <authorList>
            <consortium name="RefSeq"/>
        </authorList>
    </citation>
    <scope>IDENTIFICATION</scope>
</reference>
<evidence type="ECO:0000313" key="2">
    <source>
        <dbReference type="Proteomes" id="UP000515204"/>
    </source>
</evidence>
<feature type="region of interest" description="Disordered" evidence="1">
    <location>
        <begin position="47"/>
        <end position="84"/>
    </location>
</feature>
<proteinExistence type="predicted"/>
<feature type="region of interest" description="Disordered" evidence="1">
    <location>
        <begin position="152"/>
        <end position="175"/>
    </location>
</feature>
<protein>
    <submittedName>
        <fullName evidence="3">Uncharacterized protein LOC106743710</fullName>
    </submittedName>
</protein>
<dbReference type="AlphaFoldDB" id="A0A6P3X4Y2"/>
<feature type="compositionally biased region" description="Low complexity" evidence="1">
    <location>
        <begin position="125"/>
        <end position="134"/>
    </location>
</feature>
<evidence type="ECO:0000313" key="3">
    <source>
        <dbReference type="RefSeq" id="XP_014473302.1"/>
    </source>
</evidence>
<gene>
    <name evidence="3" type="primary">LOC106743710</name>
</gene>
<evidence type="ECO:0000256" key="1">
    <source>
        <dbReference type="SAM" id="MobiDB-lite"/>
    </source>
</evidence>
<keyword evidence="2" id="KW-1185">Reference proteome</keyword>
<sequence length="461" mass="51455">MLVQKLRCEHISRLTVDQVAVESEVEEIAAGIDRAITLAQDLRESVKLNVAPPRKPSRKGPIGKASPSAPASNNGGRRDMPRTNVATQRTNVAKNAGVRSPSTVFQSGAVTSIASRNTNDKRQWRASAARSSAKSKNERNFILENKLNVKKITPPNKSQAGTHGSNCISQTSKRSLPPAALAPELSNLIHKMAQKFTESALVSSPDDGRTNNCPLHDGNQLVERTIMVDAAEALRHFSVPNEIVRALRTSHIFFKKTDANRSNVTGEVRAKSIDNFLKEFDTMNTSVQDDSEEISQLIKMAHESMTFFSDIFTGKLDSTQLDEVQNWITNSKVVLKPCNTEKIVEDRIIERASFELPLTKEWMLNGVWNISCMKHFKSFPEVYCMRYNDERQLLSLYEAVQKLQRAEYLNTLIQTILCDVIPAIRSNIDPASAEYARAYKTIFILSQGLNPEVPVLVRTDS</sequence>
<organism evidence="2 3">
    <name type="scientific">Dinoponera quadriceps</name>
    <name type="common">South American ant</name>
    <dbReference type="NCBI Taxonomy" id="609295"/>
    <lineage>
        <taxon>Eukaryota</taxon>
        <taxon>Metazoa</taxon>
        <taxon>Ecdysozoa</taxon>
        <taxon>Arthropoda</taxon>
        <taxon>Hexapoda</taxon>
        <taxon>Insecta</taxon>
        <taxon>Pterygota</taxon>
        <taxon>Neoptera</taxon>
        <taxon>Endopterygota</taxon>
        <taxon>Hymenoptera</taxon>
        <taxon>Apocrita</taxon>
        <taxon>Aculeata</taxon>
        <taxon>Formicoidea</taxon>
        <taxon>Formicidae</taxon>
        <taxon>Ponerinae</taxon>
        <taxon>Ponerini</taxon>
        <taxon>Dinoponera</taxon>
    </lineage>
</organism>
<name>A0A6P3X4Y2_DINQU</name>
<dbReference type="RefSeq" id="XP_014473302.1">
    <property type="nucleotide sequence ID" value="XM_014617816.1"/>
</dbReference>
<accession>A0A6P3X4Y2</accession>
<dbReference type="KEGG" id="dqu:106743710"/>